<dbReference type="InterPro" id="IPR003018">
    <property type="entry name" value="GAF"/>
</dbReference>
<dbReference type="EMBL" id="JAROBZ020000001">
    <property type="protein sequence ID" value="MFB3168372.1"/>
    <property type="molecule type" value="Genomic_DNA"/>
</dbReference>
<dbReference type="Gene3D" id="3.30.450.40">
    <property type="match status" value="1"/>
</dbReference>
<comment type="caution">
    <text evidence="5">The sequence shown here is derived from an EMBL/GenBank/DDBJ whole genome shotgun (WGS) entry which is preliminary data.</text>
</comment>
<evidence type="ECO:0000259" key="4">
    <source>
        <dbReference type="PROSITE" id="PS50043"/>
    </source>
</evidence>
<dbReference type="Proteomes" id="UP001241748">
    <property type="component" value="Unassembled WGS sequence"/>
</dbReference>
<proteinExistence type="predicted"/>
<reference evidence="5 6" key="1">
    <citation type="submission" date="2024-05" db="EMBL/GenBank/DDBJ databases">
        <authorList>
            <person name="Venkateswaran K."/>
        </authorList>
    </citation>
    <scope>NUCLEOTIDE SEQUENCE [LARGE SCALE GENOMIC DNA]</scope>
    <source>
        <strain evidence="5 6">179-C4-2-HS</strain>
    </source>
</reference>
<organism evidence="5 6">
    <name type="scientific">Neobacillus driksii</name>
    <dbReference type="NCBI Taxonomy" id="3035913"/>
    <lineage>
        <taxon>Bacteria</taxon>
        <taxon>Bacillati</taxon>
        <taxon>Bacillota</taxon>
        <taxon>Bacilli</taxon>
        <taxon>Bacillales</taxon>
        <taxon>Bacillaceae</taxon>
        <taxon>Neobacillus</taxon>
    </lineage>
</organism>
<dbReference type="SUPFAM" id="SSF55781">
    <property type="entry name" value="GAF domain-like"/>
    <property type="match status" value="1"/>
</dbReference>
<sequence length="353" mass="40818">MMRTEDYEKVLDFLSLLQENNQHYSDRVINALKSVFNFYHTALFVKENSERYPLSHNLPKDVIEDYSSYFYKIDIFNIPILQQRKVVSIDDVMPYDQYLNTEYYQSFKRKYGFNYTVNVPIIIGEKTIGGIGIHRSKEEGDFTLADKLILANAAKFIATGLDQSLKHNQLHMFNKTFVQSIELLPSGFILLDQKFSLLYYNSLAQEYCKDITYKSLQGSVKAVVDLVISKCSMPILEAGEVHKLGFYLYRISPIRVPLSKDNQIATMYCIYIDEEKEPFENSLKIAKDLFGLSKRETEIVRLIAEGYSNVELADLLFLSINTVKSHINNIFNKLDVNKRTAIVHRINSACKKP</sequence>
<dbReference type="Gene3D" id="1.10.10.10">
    <property type="entry name" value="Winged helix-like DNA-binding domain superfamily/Winged helix DNA-binding domain"/>
    <property type="match status" value="1"/>
</dbReference>
<keyword evidence="6" id="KW-1185">Reference proteome</keyword>
<dbReference type="Pfam" id="PF01590">
    <property type="entry name" value="GAF"/>
    <property type="match status" value="1"/>
</dbReference>
<dbReference type="PANTHER" id="PTHR44688:SF16">
    <property type="entry name" value="DNA-BINDING TRANSCRIPTIONAL ACTIVATOR DEVR_DOSR"/>
    <property type="match status" value="1"/>
</dbReference>
<evidence type="ECO:0000256" key="3">
    <source>
        <dbReference type="ARBA" id="ARBA00023163"/>
    </source>
</evidence>
<keyword evidence="1" id="KW-0805">Transcription regulation</keyword>
<keyword evidence="2" id="KW-0238">DNA-binding</keyword>
<dbReference type="PANTHER" id="PTHR44688">
    <property type="entry name" value="DNA-BINDING TRANSCRIPTIONAL ACTIVATOR DEVR_DOSR"/>
    <property type="match status" value="1"/>
</dbReference>
<feature type="domain" description="HTH luxR-type" evidence="4">
    <location>
        <begin position="285"/>
        <end position="350"/>
    </location>
</feature>
<dbReference type="SMART" id="SM00421">
    <property type="entry name" value="HTH_LUXR"/>
    <property type="match status" value="1"/>
</dbReference>
<dbReference type="InterPro" id="IPR036388">
    <property type="entry name" value="WH-like_DNA-bd_sf"/>
</dbReference>
<evidence type="ECO:0000256" key="2">
    <source>
        <dbReference type="ARBA" id="ARBA00023125"/>
    </source>
</evidence>
<dbReference type="PRINTS" id="PR00038">
    <property type="entry name" value="HTHLUXR"/>
</dbReference>
<dbReference type="InterPro" id="IPR000792">
    <property type="entry name" value="Tscrpt_reg_LuxR_C"/>
</dbReference>
<dbReference type="InterPro" id="IPR016032">
    <property type="entry name" value="Sig_transdc_resp-reg_C-effctor"/>
</dbReference>
<evidence type="ECO:0000313" key="6">
    <source>
        <dbReference type="Proteomes" id="UP001241748"/>
    </source>
</evidence>
<dbReference type="PROSITE" id="PS50043">
    <property type="entry name" value="HTH_LUXR_2"/>
    <property type="match status" value="1"/>
</dbReference>
<accession>A0ABV4YU73</accession>
<dbReference type="Pfam" id="PF00196">
    <property type="entry name" value="GerE"/>
    <property type="match status" value="1"/>
</dbReference>
<dbReference type="SUPFAM" id="SSF46894">
    <property type="entry name" value="C-terminal effector domain of the bipartite response regulators"/>
    <property type="match status" value="1"/>
</dbReference>
<dbReference type="CDD" id="cd06170">
    <property type="entry name" value="LuxR_C_like"/>
    <property type="match status" value="1"/>
</dbReference>
<keyword evidence="3" id="KW-0804">Transcription</keyword>
<gene>
    <name evidence="5" type="ORF">P5G62_014735</name>
</gene>
<dbReference type="RefSeq" id="WP_306073059.1">
    <property type="nucleotide sequence ID" value="NZ_JAROBZ020000001.1"/>
</dbReference>
<dbReference type="InterPro" id="IPR029016">
    <property type="entry name" value="GAF-like_dom_sf"/>
</dbReference>
<evidence type="ECO:0000256" key="1">
    <source>
        <dbReference type="ARBA" id="ARBA00023015"/>
    </source>
</evidence>
<protein>
    <submittedName>
        <fullName evidence="5">LuxR C-terminal-related transcriptional regulator</fullName>
    </submittedName>
</protein>
<evidence type="ECO:0000313" key="5">
    <source>
        <dbReference type="EMBL" id="MFB3168372.1"/>
    </source>
</evidence>
<name>A0ABV4YU73_9BACI</name>